<evidence type="ECO:0000313" key="2">
    <source>
        <dbReference type="EMBL" id="EDM10397.1"/>
    </source>
</evidence>
<name>F7F6V5_RAT</name>
<protein>
    <submittedName>
        <fullName evidence="1">LRRGT00189</fullName>
    </submittedName>
    <submittedName>
        <fullName evidence="2">Uncharacterized protein LOC499530</fullName>
    </submittedName>
</protein>
<sequence>MQRLVDLCEFKANQGYTVNLRSIKEQVQAMKIKTCSWEDRETIRLQGHLVELEDPKFWEQHDPALEKAVTIQPSANSERSQPRKRSWITVAYGKSADQCAESILTLSQIPVGSCRCAVVAGCAVLEMWRGGAHQSALPG</sequence>
<accession>F7F6V5</accession>
<dbReference type="EMBL" id="AY539940">
    <property type="protein sequence ID" value="AAS66280.1"/>
    <property type="molecule type" value="mRNA"/>
</dbReference>
<reference evidence="1" key="1">
    <citation type="submission" date="2004-02" db="EMBL/GenBank/DDBJ databases">
        <title>Liver regeneration after PH.</title>
        <authorList>
            <person name="Xu C.S."/>
            <person name="Zhang L."/>
            <person name="Chang C.F."/>
            <person name="Han H.P."/>
            <person name="Wang G.P."/>
            <person name="Chai L.Q."/>
            <person name="Yuan J.Y."/>
            <person name="Yang K.J."/>
            <person name="Zhao L.F."/>
            <person name="Ma H."/>
            <person name="Wang L."/>
            <person name="Wang S.F."/>
            <person name="Xing X.K."/>
            <person name="Shen G.M."/>
            <person name="Shi J.B."/>
            <person name="Rahman S."/>
            <person name="Wang Q.N."/>
            <person name="Zhang J.B."/>
        </authorList>
    </citation>
    <scope>NUCLEOTIDE SEQUENCE</scope>
</reference>
<organism evidence="1">
    <name type="scientific">Rattus norvegicus</name>
    <name type="common">Rat</name>
    <dbReference type="NCBI Taxonomy" id="10116"/>
    <lineage>
        <taxon>Eukaryota</taxon>
        <taxon>Metazoa</taxon>
        <taxon>Chordata</taxon>
        <taxon>Craniata</taxon>
        <taxon>Vertebrata</taxon>
        <taxon>Euteleostomi</taxon>
        <taxon>Mammalia</taxon>
        <taxon>Eutheria</taxon>
        <taxon>Euarchontoglires</taxon>
        <taxon>Glires</taxon>
        <taxon>Rodentia</taxon>
        <taxon>Myomorpha</taxon>
        <taxon>Muroidea</taxon>
        <taxon>Muridae</taxon>
        <taxon>Murinae</taxon>
        <taxon>Rattus</taxon>
    </lineage>
</organism>
<dbReference type="HOGENOM" id="CLU_1849794_0_0_1"/>
<reference evidence="2" key="3">
    <citation type="submission" date="2005-07" db="EMBL/GenBank/DDBJ databases">
        <authorList>
            <person name="Mural R.J."/>
            <person name="Li P.W."/>
            <person name="Adams M.D."/>
            <person name="Amanatides P.G."/>
            <person name="Baden-Tillson H."/>
            <person name="Barnstead M."/>
            <person name="Chin S.H."/>
            <person name="Dew I."/>
            <person name="Evans C.A."/>
            <person name="Ferriera S."/>
            <person name="Flanigan M."/>
            <person name="Fosler C."/>
            <person name="Glodek A."/>
            <person name="Gu Z."/>
            <person name="Holt R.A."/>
            <person name="Jennings D."/>
            <person name="Kraft C.L."/>
            <person name="Lu F."/>
            <person name="Nguyen T."/>
            <person name="Nusskern D.R."/>
            <person name="Pfannkoch C.M."/>
            <person name="Sitter C."/>
            <person name="Sutton G.G."/>
            <person name="Venter J.C."/>
            <person name="Wang Z."/>
            <person name="Woodage T."/>
            <person name="Zheng X.H."/>
            <person name="Zhong F."/>
        </authorList>
    </citation>
    <scope>NUCLEOTIDE SEQUENCE</scope>
    <source>
        <strain evidence="2">BN</strain>
    </source>
</reference>
<dbReference type="EMBL" id="CH473955">
    <property type="protein sequence ID" value="EDM10397.1"/>
    <property type="molecule type" value="Genomic_DNA"/>
</dbReference>
<proteinExistence type="evidence at transcript level"/>
<dbReference type="Proteomes" id="UP000234681">
    <property type="component" value="Chromosome 2"/>
</dbReference>
<gene>
    <name evidence="2" type="primary">LOC499530</name>
    <name evidence="2" type="ORF">rCG_65926</name>
</gene>
<reference evidence="2" key="2">
    <citation type="journal article" date="2005" name="Genome Res.">
        <title>Gene and alternative splicing annotation with AIR.</title>
        <authorList>
            <person name="Florea L."/>
            <person name="Di Francesco V."/>
            <person name="Miller J."/>
            <person name="Turner R."/>
            <person name="Yao A."/>
            <person name="Harris M."/>
            <person name="Walenz B."/>
            <person name="Mobarry C."/>
            <person name="Merkulov G.V."/>
            <person name="Charlab R."/>
            <person name="Dew I."/>
            <person name="Deng Z."/>
            <person name="Istrail S."/>
            <person name="Li P."/>
            <person name="Sutton G."/>
        </authorList>
    </citation>
    <scope>NUCLEOTIDE SEQUENCE</scope>
    <source>
        <strain evidence="2">BN</strain>
    </source>
</reference>
<dbReference type="AlphaFoldDB" id="F7F6V5"/>
<evidence type="ECO:0000313" key="1">
    <source>
        <dbReference type="EMBL" id="AAS66280.1"/>
    </source>
</evidence>